<feature type="chain" id="PRO_5011569589" description="YARHG domain-containing protein" evidence="1">
    <location>
        <begin position="20"/>
        <end position="100"/>
    </location>
</feature>
<dbReference type="EMBL" id="FNHS01000023">
    <property type="protein sequence ID" value="SDO45017.1"/>
    <property type="molecule type" value="Genomic_DNA"/>
</dbReference>
<protein>
    <recommendedName>
        <fullName evidence="4">YARHG domain-containing protein</fullName>
    </recommendedName>
</protein>
<dbReference type="RefSeq" id="WP_091721845.1">
    <property type="nucleotide sequence ID" value="NZ_FNHS01000023.1"/>
</dbReference>
<keyword evidence="1" id="KW-0732">Signal</keyword>
<accession>A0A1H0JMJ3</accession>
<organism evidence="2 3">
    <name type="scientific">Methylobacterium phyllostachyos</name>
    <dbReference type="NCBI Taxonomy" id="582672"/>
    <lineage>
        <taxon>Bacteria</taxon>
        <taxon>Pseudomonadati</taxon>
        <taxon>Pseudomonadota</taxon>
        <taxon>Alphaproteobacteria</taxon>
        <taxon>Hyphomicrobiales</taxon>
        <taxon>Methylobacteriaceae</taxon>
        <taxon>Methylobacterium</taxon>
    </lineage>
</organism>
<keyword evidence="3" id="KW-1185">Reference proteome</keyword>
<gene>
    <name evidence="2" type="ORF">SAMN05216360_12324</name>
</gene>
<evidence type="ECO:0000313" key="3">
    <source>
        <dbReference type="Proteomes" id="UP000198704"/>
    </source>
</evidence>
<name>A0A1H0JMJ3_9HYPH</name>
<evidence type="ECO:0008006" key="4">
    <source>
        <dbReference type="Google" id="ProtNLM"/>
    </source>
</evidence>
<sequence>MRTALAALALVVAAGGAQAQQQLPTVPELLTAELKASQACEAAGDPAVTHEQCRLHDRLSGRLAQAGYCYGRKGQSEEKKEWHACQPDSIYEDDIEAVTR</sequence>
<evidence type="ECO:0000313" key="2">
    <source>
        <dbReference type="EMBL" id="SDO45017.1"/>
    </source>
</evidence>
<evidence type="ECO:0000256" key="1">
    <source>
        <dbReference type="SAM" id="SignalP"/>
    </source>
</evidence>
<reference evidence="3" key="1">
    <citation type="submission" date="2016-10" db="EMBL/GenBank/DDBJ databases">
        <authorList>
            <person name="Varghese N."/>
            <person name="Submissions S."/>
        </authorList>
    </citation>
    <scope>NUCLEOTIDE SEQUENCE [LARGE SCALE GENOMIC DNA]</scope>
    <source>
        <strain evidence="3">BL47</strain>
    </source>
</reference>
<dbReference type="AlphaFoldDB" id="A0A1H0JMJ3"/>
<dbReference type="OrthoDB" id="1522627at2"/>
<feature type="signal peptide" evidence="1">
    <location>
        <begin position="1"/>
        <end position="19"/>
    </location>
</feature>
<proteinExistence type="predicted"/>
<dbReference type="Proteomes" id="UP000198704">
    <property type="component" value="Unassembled WGS sequence"/>
</dbReference>